<evidence type="ECO:0000313" key="7">
    <source>
        <dbReference type="Proteomes" id="UP001595988"/>
    </source>
</evidence>
<dbReference type="RefSeq" id="WP_289585224.1">
    <property type="nucleotide sequence ID" value="NZ_JBHSFT010000044.1"/>
</dbReference>
<dbReference type="CDD" id="cd05466">
    <property type="entry name" value="PBP2_LTTR_substrate"/>
    <property type="match status" value="1"/>
</dbReference>
<gene>
    <name evidence="6" type="ORF">ACFO3P_16360</name>
</gene>
<dbReference type="Gene3D" id="1.10.10.10">
    <property type="entry name" value="Winged helix-like DNA-binding domain superfamily/Winged helix DNA-binding domain"/>
    <property type="match status" value="1"/>
</dbReference>
<dbReference type="EMBL" id="JBHSFT010000044">
    <property type="protein sequence ID" value="MFC4663751.1"/>
    <property type="molecule type" value="Genomic_DNA"/>
</dbReference>
<keyword evidence="4" id="KW-0804">Transcription</keyword>
<organism evidence="6 7">
    <name type="scientific">Oceanobacillus aidingensis</name>
    <dbReference type="NCBI Taxonomy" id="645964"/>
    <lineage>
        <taxon>Bacteria</taxon>
        <taxon>Bacillati</taxon>
        <taxon>Bacillota</taxon>
        <taxon>Bacilli</taxon>
        <taxon>Bacillales</taxon>
        <taxon>Bacillaceae</taxon>
        <taxon>Oceanobacillus</taxon>
    </lineage>
</organism>
<protein>
    <submittedName>
        <fullName evidence="6">LysR family transcriptional regulator</fullName>
    </submittedName>
</protein>
<comment type="similarity">
    <text evidence="1">Belongs to the LysR transcriptional regulatory family.</text>
</comment>
<evidence type="ECO:0000256" key="4">
    <source>
        <dbReference type="ARBA" id="ARBA00023163"/>
    </source>
</evidence>
<keyword evidence="3" id="KW-0238">DNA-binding</keyword>
<dbReference type="Pfam" id="PF03466">
    <property type="entry name" value="LysR_substrate"/>
    <property type="match status" value="1"/>
</dbReference>
<dbReference type="InterPro" id="IPR036388">
    <property type="entry name" value="WH-like_DNA-bd_sf"/>
</dbReference>
<dbReference type="Gene3D" id="3.40.190.290">
    <property type="match status" value="1"/>
</dbReference>
<dbReference type="InterPro" id="IPR005119">
    <property type="entry name" value="LysR_subst-bd"/>
</dbReference>
<evidence type="ECO:0000256" key="2">
    <source>
        <dbReference type="ARBA" id="ARBA00023015"/>
    </source>
</evidence>
<keyword evidence="2" id="KW-0805">Transcription regulation</keyword>
<proteinExistence type="inferred from homology"/>
<reference evidence="7" key="1">
    <citation type="journal article" date="2019" name="Int. J. Syst. Evol. Microbiol.">
        <title>The Global Catalogue of Microorganisms (GCM) 10K type strain sequencing project: providing services to taxonomists for standard genome sequencing and annotation.</title>
        <authorList>
            <consortium name="The Broad Institute Genomics Platform"/>
            <consortium name="The Broad Institute Genome Sequencing Center for Infectious Disease"/>
            <person name="Wu L."/>
            <person name="Ma J."/>
        </authorList>
    </citation>
    <scope>NUCLEOTIDE SEQUENCE [LARGE SCALE GENOMIC DNA]</scope>
    <source>
        <strain evidence="7">CCUG 37257</strain>
    </source>
</reference>
<evidence type="ECO:0000256" key="3">
    <source>
        <dbReference type="ARBA" id="ARBA00023125"/>
    </source>
</evidence>
<dbReference type="InterPro" id="IPR000847">
    <property type="entry name" value="LysR_HTH_N"/>
</dbReference>
<dbReference type="SUPFAM" id="SSF53850">
    <property type="entry name" value="Periplasmic binding protein-like II"/>
    <property type="match status" value="1"/>
</dbReference>
<accession>A0ABV9K1G2</accession>
<feature type="domain" description="HTH lysR-type" evidence="5">
    <location>
        <begin position="1"/>
        <end position="58"/>
    </location>
</feature>
<dbReference type="PANTHER" id="PTHR30126">
    <property type="entry name" value="HTH-TYPE TRANSCRIPTIONAL REGULATOR"/>
    <property type="match status" value="1"/>
</dbReference>
<dbReference type="InterPro" id="IPR036390">
    <property type="entry name" value="WH_DNA-bd_sf"/>
</dbReference>
<dbReference type="PROSITE" id="PS50931">
    <property type="entry name" value="HTH_LYSR"/>
    <property type="match status" value="1"/>
</dbReference>
<sequence>MDIKQLSTFQVASETLNFTKSAEILNYAQSSVTSQIKSLEAELGVNLFDRLGNKLVLTSFGEKFKSYSDTIISQYHSAIEEIHFDKNMKSTITVGATESQCTYKLPEVLKELKMLFPNIGVIVKPLHKFSEIQAQLHSGEIDFAFMLDEEIERGGDNLEISKLASEKLVLVASPDNTISQITNANLQDLTEETIILTEKGCSYRNLLERTLSSKKINFHATFEITNIETLKNCVKTNLGIALLPYGVVKQEIEKGELKMVRLAEEKNREIYHFISWHKDKKLTPILNSLISVSERVFL</sequence>
<evidence type="ECO:0000259" key="5">
    <source>
        <dbReference type="PROSITE" id="PS50931"/>
    </source>
</evidence>
<keyword evidence="7" id="KW-1185">Reference proteome</keyword>
<evidence type="ECO:0000313" key="6">
    <source>
        <dbReference type="EMBL" id="MFC4663751.1"/>
    </source>
</evidence>
<comment type="caution">
    <text evidence="6">The sequence shown here is derived from an EMBL/GenBank/DDBJ whole genome shotgun (WGS) entry which is preliminary data.</text>
</comment>
<name>A0ABV9K1G2_9BACI</name>
<dbReference type="Proteomes" id="UP001595988">
    <property type="component" value="Unassembled WGS sequence"/>
</dbReference>
<evidence type="ECO:0000256" key="1">
    <source>
        <dbReference type="ARBA" id="ARBA00009437"/>
    </source>
</evidence>
<dbReference type="Pfam" id="PF00126">
    <property type="entry name" value="HTH_1"/>
    <property type="match status" value="1"/>
</dbReference>
<dbReference type="SUPFAM" id="SSF46785">
    <property type="entry name" value="Winged helix' DNA-binding domain"/>
    <property type="match status" value="1"/>
</dbReference>
<dbReference type="PRINTS" id="PR00039">
    <property type="entry name" value="HTHLYSR"/>
</dbReference>
<dbReference type="PANTHER" id="PTHR30126:SF100">
    <property type="entry name" value="LYSR-FAMILY TRANSCRIPTIONAL REGULATOR"/>
    <property type="match status" value="1"/>
</dbReference>